<evidence type="ECO:0000313" key="1">
    <source>
        <dbReference type="EMBL" id="KAK3697259.1"/>
    </source>
</evidence>
<protein>
    <submittedName>
        <fullName evidence="1">Uncharacterized protein</fullName>
    </submittedName>
</protein>
<accession>A0ACC3MKD0</accession>
<comment type="caution">
    <text evidence="1">The sequence shown here is derived from an EMBL/GenBank/DDBJ whole genome shotgun (WGS) entry which is preliminary data.</text>
</comment>
<name>A0ACC3MKD0_9PEZI</name>
<dbReference type="Proteomes" id="UP001281147">
    <property type="component" value="Unassembled WGS sequence"/>
</dbReference>
<reference evidence="1" key="1">
    <citation type="submission" date="2023-07" db="EMBL/GenBank/DDBJ databases">
        <title>Black Yeasts Isolated from many extreme environments.</title>
        <authorList>
            <person name="Coleine C."/>
            <person name="Stajich J.E."/>
            <person name="Selbmann L."/>
        </authorList>
    </citation>
    <scope>NUCLEOTIDE SEQUENCE</scope>
    <source>
        <strain evidence="1">CCFEE 5714</strain>
    </source>
</reference>
<keyword evidence="2" id="KW-1185">Reference proteome</keyword>
<dbReference type="EMBL" id="JAUTXU010000229">
    <property type="protein sequence ID" value="KAK3697259.1"/>
    <property type="molecule type" value="Genomic_DNA"/>
</dbReference>
<sequence length="306" mass="33442">MPPPPADSMLNTPLAPSVEKAYYRKCIELKRRLNEVEAANNEAKIRRVRLDRGIMKMRLERAFLLDELRKRMDHNVDGSDNSADEGMATVCTHTQANDTGTQQPDLIPDQPPQDRPHRDKRRRHIPPYQGPPPPGPNLHTHQPPPSYMPHSFNRVPSQAEAGGMTMVPGPGAYMPHEPAVQHQQFPAMPSVPSYPAHPPHQQHGSPYGAPVGAPVGVPGAAERHVNGNSNFDRLEDRERGHDAPINRGAGATGESLAANMRENANGERRIMSSAAAGNANAENEQQQQQQEASRSADAAGFTAVNQ</sequence>
<proteinExistence type="predicted"/>
<organism evidence="1 2">
    <name type="scientific">Vermiconidia calcicola</name>
    <dbReference type="NCBI Taxonomy" id="1690605"/>
    <lineage>
        <taxon>Eukaryota</taxon>
        <taxon>Fungi</taxon>
        <taxon>Dikarya</taxon>
        <taxon>Ascomycota</taxon>
        <taxon>Pezizomycotina</taxon>
        <taxon>Dothideomycetes</taxon>
        <taxon>Dothideomycetidae</taxon>
        <taxon>Mycosphaerellales</taxon>
        <taxon>Extremaceae</taxon>
        <taxon>Vermiconidia</taxon>
    </lineage>
</organism>
<evidence type="ECO:0000313" key="2">
    <source>
        <dbReference type="Proteomes" id="UP001281147"/>
    </source>
</evidence>
<gene>
    <name evidence="1" type="ORF">LTR37_017571</name>
</gene>